<dbReference type="FunFam" id="3.40.50.720:FF:000084">
    <property type="entry name" value="Short-chain dehydrogenase reductase"/>
    <property type="match status" value="1"/>
</dbReference>
<dbReference type="Gene3D" id="3.40.50.720">
    <property type="entry name" value="NAD(P)-binding Rossmann-like Domain"/>
    <property type="match status" value="1"/>
</dbReference>
<dbReference type="PANTHER" id="PTHR24321:SF8">
    <property type="entry name" value="ESTRADIOL 17-BETA-DEHYDROGENASE 8-RELATED"/>
    <property type="match status" value="1"/>
</dbReference>
<gene>
    <name evidence="3" type="ORF">AVDCRST_MAG77-2970</name>
</gene>
<evidence type="ECO:0000256" key="1">
    <source>
        <dbReference type="ARBA" id="ARBA00006484"/>
    </source>
</evidence>
<sequence length="251" mass="26309">MRLTGRVAIVTGAGSGIGRAIALGFVKEGARVVAADVNLAAAQETATQSSVSGYVIPIQADVSRAEDVRRLMDATVDVWDQVNILVNNAAIQLIGRDAPCAELDEAVWEQTLAVNLRGPFLCTKYALPYLIRAGGGSIVNIASPTGFDKGAGFTAYSTSKGGLSTLTRVVALDYARHNVRCNAIVAGATETPLITSLLEDDETRRRLEALSPLGRLGKAEDLVPLAVYLASNESSFATGAHFFADGGAVMQ</sequence>
<dbReference type="InterPro" id="IPR036291">
    <property type="entry name" value="NAD(P)-bd_dom_sf"/>
</dbReference>
<dbReference type="InterPro" id="IPR002347">
    <property type="entry name" value="SDR_fam"/>
</dbReference>
<dbReference type="CDD" id="cd05233">
    <property type="entry name" value="SDR_c"/>
    <property type="match status" value="1"/>
</dbReference>
<organism evidence="3">
    <name type="scientific">uncultured Chloroflexota bacterium</name>
    <dbReference type="NCBI Taxonomy" id="166587"/>
    <lineage>
        <taxon>Bacteria</taxon>
        <taxon>Bacillati</taxon>
        <taxon>Chloroflexota</taxon>
        <taxon>environmental samples</taxon>
    </lineage>
</organism>
<dbReference type="NCBIfam" id="NF005559">
    <property type="entry name" value="PRK07231.1"/>
    <property type="match status" value="1"/>
</dbReference>
<dbReference type="PANTHER" id="PTHR24321">
    <property type="entry name" value="DEHYDROGENASES, SHORT CHAIN"/>
    <property type="match status" value="1"/>
</dbReference>
<dbReference type="AlphaFoldDB" id="A0A6J4IDA4"/>
<protein>
    <submittedName>
        <fullName evidence="3">3-oxoacyl-[acyl-carrier protein] reductase</fullName>
        <ecNumber evidence="3">1.1.1.100</ecNumber>
    </submittedName>
</protein>
<dbReference type="EMBL" id="CADCTC010000121">
    <property type="protein sequence ID" value="CAA9247704.1"/>
    <property type="molecule type" value="Genomic_DNA"/>
</dbReference>
<reference evidence="3" key="1">
    <citation type="submission" date="2020-02" db="EMBL/GenBank/DDBJ databases">
        <authorList>
            <person name="Meier V. D."/>
        </authorList>
    </citation>
    <scope>NUCLEOTIDE SEQUENCE</scope>
    <source>
        <strain evidence="3">AVDCRST_MAG77</strain>
    </source>
</reference>
<dbReference type="GO" id="GO:0004316">
    <property type="term" value="F:3-oxoacyl-[acyl-carrier-protein] reductase (NADPH) activity"/>
    <property type="evidence" value="ECO:0007669"/>
    <property type="project" value="UniProtKB-EC"/>
</dbReference>
<evidence type="ECO:0000313" key="3">
    <source>
        <dbReference type="EMBL" id="CAA9247704.1"/>
    </source>
</evidence>
<comment type="similarity">
    <text evidence="1">Belongs to the short-chain dehydrogenases/reductases (SDR) family.</text>
</comment>
<evidence type="ECO:0000256" key="2">
    <source>
        <dbReference type="ARBA" id="ARBA00023002"/>
    </source>
</evidence>
<dbReference type="SUPFAM" id="SSF51735">
    <property type="entry name" value="NAD(P)-binding Rossmann-fold domains"/>
    <property type="match status" value="1"/>
</dbReference>
<keyword evidence="2 3" id="KW-0560">Oxidoreductase</keyword>
<dbReference type="InterPro" id="IPR020904">
    <property type="entry name" value="Sc_DH/Rdtase_CS"/>
</dbReference>
<dbReference type="PROSITE" id="PS00061">
    <property type="entry name" value="ADH_SHORT"/>
    <property type="match status" value="1"/>
</dbReference>
<proteinExistence type="inferred from homology"/>
<accession>A0A6J4IDA4</accession>
<dbReference type="PRINTS" id="PR00081">
    <property type="entry name" value="GDHRDH"/>
</dbReference>
<dbReference type="EC" id="1.1.1.100" evidence="3"/>
<dbReference type="PRINTS" id="PR00080">
    <property type="entry name" value="SDRFAMILY"/>
</dbReference>
<dbReference type="Pfam" id="PF13561">
    <property type="entry name" value="adh_short_C2"/>
    <property type="match status" value="1"/>
</dbReference>
<name>A0A6J4IDA4_9CHLR</name>